<dbReference type="EMBL" id="JZXN01000011">
    <property type="protein sequence ID" value="KKB27012.1"/>
    <property type="molecule type" value="Genomic_DNA"/>
</dbReference>
<dbReference type="PATRIC" id="fig|1264554.4.peg.281"/>
<evidence type="ECO:0000256" key="3">
    <source>
        <dbReference type="PROSITE-ProRule" id="PRU00421"/>
    </source>
</evidence>
<dbReference type="InterPro" id="IPR036878">
    <property type="entry name" value="Glu_permease_IIB"/>
</dbReference>
<evidence type="ECO:0000313" key="6">
    <source>
        <dbReference type="Proteomes" id="UP000033750"/>
    </source>
</evidence>
<sequence length="73" mass="8297">MLFLGKKDNITNIESSASKVTIFFQNKALIDINSIKKIKYITGMMINNNKITLIVGEYALSIANELRKRFDLS</sequence>
<protein>
    <recommendedName>
        <fullName evidence="4">PTS EIIB type-1 domain-containing protein</fullName>
    </recommendedName>
</protein>
<dbReference type="GO" id="GO:0009401">
    <property type="term" value="P:phosphoenolpyruvate-dependent sugar phosphotransferase system"/>
    <property type="evidence" value="ECO:0007669"/>
    <property type="project" value="UniProtKB-KW"/>
</dbReference>
<dbReference type="SUPFAM" id="SSF55604">
    <property type="entry name" value="Glucose permease domain IIB"/>
    <property type="match status" value="1"/>
</dbReference>
<keyword evidence="6" id="KW-1185">Reference proteome</keyword>
<keyword evidence="2" id="KW-0598">Phosphotransferase system</keyword>
<keyword evidence="1" id="KW-0808">Transferase</keyword>
<accession>A0A0F5H2G5</accession>
<organism evidence="5 6">
    <name type="scientific">Mycoplasmopsis meleagridis ATCC 25294</name>
    <dbReference type="NCBI Taxonomy" id="1264554"/>
    <lineage>
        <taxon>Bacteria</taxon>
        <taxon>Bacillati</taxon>
        <taxon>Mycoplasmatota</taxon>
        <taxon>Mycoplasmoidales</taxon>
        <taxon>Metamycoplasmataceae</taxon>
        <taxon>Mycoplasmopsis</taxon>
    </lineage>
</organism>
<comment type="caution">
    <text evidence="3">Lacks conserved residue(s) required for the propagation of feature annotation.</text>
</comment>
<evidence type="ECO:0000259" key="4">
    <source>
        <dbReference type="PROSITE" id="PS51098"/>
    </source>
</evidence>
<dbReference type="AlphaFoldDB" id="A0A0F5H2G5"/>
<name>A0A0F5H2G5_9BACT</name>
<feature type="domain" description="PTS EIIB type-1" evidence="4">
    <location>
        <begin position="1"/>
        <end position="73"/>
    </location>
</feature>
<reference evidence="5 6" key="1">
    <citation type="submission" date="2015-03" db="EMBL/GenBank/DDBJ databases">
        <title>Genome sequence of Mycoplasma meleagridis strain ATCC 25294.</title>
        <authorList>
            <person name="Yacoub E."/>
            <person name="Blanchard A."/>
            <person name="Sirand-Pugnet P."/>
            <person name="Mardassi B.B.A."/>
        </authorList>
    </citation>
    <scope>NUCLEOTIDE SEQUENCE [LARGE SCALE GENOMIC DNA]</scope>
    <source>
        <strain evidence="5 6">ATCC 25294</strain>
    </source>
</reference>
<evidence type="ECO:0000313" key="5">
    <source>
        <dbReference type="EMBL" id="KKB27012.1"/>
    </source>
</evidence>
<dbReference type="Proteomes" id="UP000033750">
    <property type="component" value="Unassembled WGS sequence"/>
</dbReference>
<gene>
    <name evidence="5" type="ORF">MMELEA_03260</name>
</gene>
<comment type="caution">
    <text evidence="5">The sequence shown here is derived from an EMBL/GenBank/DDBJ whole genome shotgun (WGS) entry which is preliminary data.</text>
</comment>
<dbReference type="Gene3D" id="3.30.1360.60">
    <property type="entry name" value="Glucose permease domain IIB"/>
    <property type="match status" value="1"/>
</dbReference>
<dbReference type="InterPro" id="IPR001996">
    <property type="entry name" value="PTS_IIB_1"/>
</dbReference>
<evidence type="ECO:0000256" key="1">
    <source>
        <dbReference type="ARBA" id="ARBA00022679"/>
    </source>
</evidence>
<evidence type="ECO:0000256" key="2">
    <source>
        <dbReference type="ARBA" id="ARBA00022683"/>
    </source>
</evidence>
<dbReference type="GO" id="GO:0008982">
    <property type="term" value="F:protein-N(PI)-phosphohistidine-sugar phosphotransferase activity"/>
    <property type="evidence" value="ECO:0007669"/>
    <property type="project" value="InterPro"/>
</dbReference>
<dbReference type="STRING" id="29561.MM26B8_02870"/>
<proteinExistence type="predicted"/>
<dbReference type="PROSITE" id="PS51098">
    <property type="entry name" value="PTS_EIIB_TYPE_1"/>
    <property type="match status" value="1"/>
</dbReference>